<sequence length="110" mass="12293">MDELVESITPEEAKIQDFQLFHRLRSERRGEGVAVYCRSIFSPLHLPVVVPPGVETLWVRVTPPSHPRNAALIILCVVNHPPRAPTAQLLTEHIISTAVSCCEAGDMQRF</sequence>
<evidence type="ECO:0000313" key="1">
    <source>
        <dbReference type="EMBL" id="MPC57768.1"/>
    </source>
</evidence>
<dbReference type="AlphaFoldDB" id="A0A5B7GLC1"/>
<evidence type="ECO:0000313" key="2">
    <source>
        <dbReference type="Proteomes" id="UP000324222"/>
    </source>
</evidence>
<dbReference type="Proteomes" id="UP000324222">
    <property type="component" value="Unassembled WGS sequence"/>
</dbReference>
<dbReference type="EMBL" id="VSRR010015065">
    <property type="protein sequence ID" value="MPC57768.1"/>
    <property type="molecule type" value="Genomic_DNA"/>
</dbReference>
<protein>
    <submittedName>
        <fullName evidence="1">Uncharacterized protein</fullName>
    </submittedName>
</protein>
<gene>
    <name evidence="1" type="ORF">E2C01_051755</name>
</gene>
<name>A0A5B7GLC1_PORTR</name>
<organism evidence="1 2">
    <name type="scientific">Portunus trituberculatus</name>
    <name type="common">Swimming crab</name>
    <name type="synonym">Neptunus trituberculatus</name>
    <dbReference type="NCBI Taxonomy" id="210409"/>
    <lineage>
        <taxon>Eukaryota</taxon>
        <taxon>Metazoa</taxon>
        <taxon>Ecdysozoa</taxon>
        <taxon>Arthropoda</taxon>
        <taxon>Crustacea</taxon>
        <taxon>Multicrustacea</taxon>
        <taxon>Malacostraca</taxon>
        <taxon>Eumalacostraca</taxon>
        <taxon>Eucarida</taxon>
        <taxon>Decapoda</taxon>
        <taxon>Pleocyemata</taxon>
        <taxon>Brachyura</taxon>
        <taxon>Eubrachyura</taxon>
        <taxon>Portunoidea</taxon>
        <taxon>Portunidae</taxon>
        <taxon>Portuninae</taxon>
        <taxon>Portunus</taxon>
    </lineage>
</organism>
<reference evidence="1 2" key="1">
    <citation type="submission" date="2019-05" db="EMBL/GenBank/DDBJ databases">
        <title>Another draft genome of Portunus trituberculatus and its Hox gene families provides insights of decapod evolution.</title>
        <authorList>
            <person name="Jeong J.-H."/>
            <person name="Song I."/>
            <person name="Kim S."/>
            <person name="Choi T."/>
            <person name="Kim D."/>
            <person name="Ryu S."/>
            <person name="Kim W."/>
        </authorList>
    </citation>
    <scope>NUCLEOTIDE SEQUENCE [LARGE SCALE GENOMIC DNA]</scope>
    <source>
        <tissue evidence="1">Muscle</tissue>
    </source>
</reference>
<accession>A0A5B7GLC1</accession>
<keyword evidence="2" id="KW-1185">Reference proteome</keyword>
<comment type="caution">
    <text evidence="1">The sequence shown here is derived from an EMBL/GenBank/DDBJ whole genome shotgun (WGS) entry which is preliminary data.</text>
</comment>
<proteinExistence type="predicted"/>